<reference evidence="2" key="1">
    <citation type="submission" date="2020-03" db="EMBL/GenBank/DDBJ databases">
        <authorList>
            <person name="Weist P."/>
        </authorList>
    </citation>
    <scope>NUCLEOTIDE SEQUENCE</scope>
</reference>
<accession>A0A9N7TWX5</accession>
<evidence type="ECO:0000256" key="1">
    <source>
        <dbReference type="SAM" id="MobiDB-lite"/>
    </source>
</evidence>
<feature type="region of interest" description="Disordered" evidence="1">
    <location>
        <begin position="70"/>
        <end position="95"/>
    </location>
</feature>
<protein>
    <submittedName>
        <fullName evidence="2">Uncharacterized protein</fullName>
    </submittedName>
</protein>
<name>A0A9N7TWX5_PLEPL</name>
<evidence type="ECO:0000313" key="2">
    <source>
        <dbReference type="EMBL" id="CAB1420635.1"/>
    </source>
</evidence>
<dbReference type="AlphaFoldDB" id="A0A9N7TWX5"/>
<dbReference type="EMBL" id="CADEAL010000469">
    <property type="protein sequence ID" value="CAB1420635.1"/>
    <property type="molecule type" value="Genomic_DNA"/>
</dbReference>
<feature type="compositionally biased region" description="Basic residues" evidence="1">
    <location>
        <begin position="70"/>
        <end position="84"/>
    </location>
</feature>
<evidence type="ECO:0000313" key="3">
    <source>
        <dbReference type="Proteomes" id="UP001153269"/>
    </source>
</evidence>
<keyword evidence="3" id="KW-1185">Reference proteome</keyword>
<comment type="caution">
    <text evidence="2">The sequence shown here is derived from an EMBL/GenBank/DDBJ whole genome shotgun (WGS) entry which is preliminary data.</text>
</comment>
<dbReference type="Proteomes" id="UP001153269">
    <property type="component" value="Unassembled WGS sequence"/>
</dbReference>
<proteinExistence type="predicted"/>
<sequence>MTEFLLYVSGNFKNKPQFRYCIGEVAPVKPILLGNGTGEHLASERRKHGDKRTFRAYGRRCSLTVHIAQARHTHSSSSPSHHHTGNSGRPGPRNTCTVRRSVVIEAKTCRIAERVIILKLTRPLRKLNSTDSG</sequence>
<organism evidence="2 3">
    <name type="scientific">Pleuronectes platessa</name>
    <name type="common">European plaice</name>
    <dbReference type="NCBI Taxonomy" id="8262"/>
    <lineage>
        <taxon>Eukaryota</taxon>
        <taxon>Metazoa</taxon>
        <taxon>Chordata</taxon>
        <taxon>Craniata</taxon>
        <taxon>Vertebrata</taxon>
        <taxon>Euteleostomi</taxon>
        <taxon>Actinopterygii</taxon>
        <taxon>Neopterygii</taxon>
        <taxon>Teleostei</taxon>
        <taxon>Neoteleostei</taxon>
        <taxon>Acanthomorphata</taxon>
        <taxon>Carangaria</taxon>
        <taxon>Pleuronectiformes</taxon>
        <taxon>Pleuronectoidei</taxon>
        <taxon>Pleuronectidae</taxon>
        <taxon>Pleuronectes</taxon>
    </lineage>
</organism>
<gene>
    <name evidence="2" type="ORF">PLEPLA_LOCUS8510</name>
</gene>